<keyword evidence="1" id="KW-0472">Membrane</keyword>
<keyword evidence="1" id="KW-0812">Transmembrane</keyword>
<dbReference type="EMBL" id="LT960612">
    <property type="protein sequence ID" value="SON51977.1"/>
    <property type="molecule type" value="Genomic_DNA"/>
</dbReference>
<keyword evidence="1" id="KW-1133">Transmembrane helix</keyword>
<feature type="transmembrane region" description="Helical" evidence="1">
    <location>
        <begin position="110"/>
        <end position="127"/>
    </location>
</feature>
<accession>A0A2N8ZJB3</accession>
<evidence type="ECO:0000313" key="3">
    <source>
        <dbReference type="Proteomes" id="UP000235828"/>
    </source>
</evidence>
<protein>
    <submittedName>
        <fullName evidence="2">Uncharacterized protein</fullName>
    </submittedName>
</protein>
<dbReference type="KEGG" id="vta:B0366"/>
<keyword evidence="3" id="KW-1185">Reference proteome</keyword>
<sequence length="159" mass="18301">MTDNFFKNHELSLWIFAVGVLVIMTILIGGGIAVFLLTIILERYVGYFSIMEYFALAGIFSILMVLITSIANLLIIKGKPRAKQLNIINIYFQIVCYLLFAMTFEHEDKWLGVLFGVLPLLSLWLMSTQKYHAFVAYYEALYQDPAGFREKLLQRLNNS</sequence>
<feature type="transmembrane region" description="Helical" evidence="1">
    <location>
        <begin position="53"/>
        <end position="75"/>
    </location>
</feature>
<evidence type="ECO:0000313" key="2">
    <source>
        <dbReference type="EMBL" id="SON51977.1"/>
    </source>
</evidence>
<evidence type="ECO:0000256" key="1">
    <source>
        <dbReference type="SAM" id="Phobius"/>
    </source>
</evidence>
<proteinExistence type="predicted"/>
<feature type="transmembrane region" description="Helical" evidence="1">
    <location>
        <begin position="12"/>
        <end position="41"/>
    </location>
</feature>
<dbReference type="RefSeq" id="WP_102524333.1">
    <property type="nucleotide sequence ID" value="NZ_LT960612.1"/>
</dbReference>
<dbReference type="OrthoDB" id="6401816at2"/>
<organism evidence="2 3">
    <name type="scientific">Vibrio tapetis subsp. tapetis</name>
    <dbReference type="NCBI Taxonomy" id="1671868"/>
    <lineage>
        <taxon>Bacteria</taxon>
        <taxon>Pseudomonadati</taxon>
        <taxon>Pseudomonadota</taxon>
        <taxon>Gammaproteobacteria</taxon>
        <taxon>Vibrionales</taxon>
        <taxon>Vibrionaceae</taxon>
        <taxon>Vibrio</taxon>
    </lineage>
</organism>
<dbReference type="Proteomes" id="UP000235828">
    <property type="component" value="Chromosome B"/>
</dbReference>
<reference evidence="2 3" key="1">
    <citation type="submission" date="2017-10" db="EMBL/GenBank/DDBJ databases">
        <authorList>
            <person name="Banno H."/>
            <person name="Chua N.-H."/>
        </authorList>
    </citation>
    <scope>NUCLEOTIDE SEQUENCE [LARGE SCALE GENOMIC DNA]</scope>
    <source>
        <strain evidence="2">Vibrio tapetis CECT4600</strain>
    </source>
</reference>
<gene>
    <name evidence="2" type="ORF">VTAP4600_B0366</name>
</gene>
<name>A0A2N8ZJB3_9VIBR</name>
<feature type="transmembrane region" description="Helical" evidence="1">
    <location>
        <begin position="87"/>
        <end position="104"/>
    </location>
</feature>
<dbReference type="AlphaFoldDB" id="A0A2N8ZJB3"/>